<name>A0AAD4Q4P4_9EURO</name>
<dbReference type="Proteomes" id="UP001201262">
    <property type="component" value="Unassembled WGS sequence"/>
</dbReference>
<evidence type="ECO:0000256" key="1">
    <source>
        <dbReference type="SAM" id="Phobius"/>
    </source>
</evidence>
<feature type="transmembrane region" description="Helical" evidence="1">
    <location>
        <begin position="18"/>
        <end position="37"/>
    </location>
</feature>
<sequence length="71" mass="7931">MPICPLLFFPVTSCDRMLIHYIAYLLLLLLSALLSPLPTHLPIPPFPPLAFYILYPSNLPILLLFPVALAS</sequence>
<dbReference type="AlphaFoldDB" id="A0AAD4Q4P4"/>
<evidence type="ECO:0000313" key="3">
    <source>
        <dbReference type="Proteomes" id="UP001201262"/>
    </source>
</evidence>
<evidence type="ECO:0000313" key="2">
    <source>
        <dbReference type="EMBL" id="KAH8703324.1"/>
    </source>
</evidence>
<keyword evidence="3" id="KW-1185">Reference proteome</keyword>
<keyword evidence="1" id="KW-1133">Transmembrane helix</keyword>
<protein>
    <submittedName>
        <fullName evidence="2">Uncharacterized protein</fullName>
    </submittedName>
</protein>
<keyword evidence="1" id="KW-0472">Membrane</keyword>
<reference evidence="2" key="1">
    <citation type="submission" date="2021-12" db="EMBL/GenBank/DDBJ databases">
        <title>Convergent genome expansion in fungi linked to evolution of root-endophyte symbiosis.</title>
        <authorList>
            <consortium name="DOE Joint Genome Institute"/>
            <person name="Ke Y.-H."/>
            <person name="Bonito G."/>
            <person name="Liao H.-L."/>
            <person name="Looney B."/>
            <person name="Rojas-Flechas A."/>
            <person name="Nash J."/>
            <person name="Hameed K."/>
            <person name="Schadt C."/>
            <person name="Martin F."/>
            <person name="Crous P.W."/>
            <person name="Miettinen O."/>
            <person name="Magnuson J.K."/>
            <person name="Labbe J."/>
            <person name="Jacobson D."/>
            <person name="Doktycz M.J."/>
            <person name="Veneault-Fourrey C."/>
            <person name="Kuo A."/>
            <person name="Mondo S."/>
            <person name="Calhoun S."/>
            <person name="Riley R."/>
            <person name="Ohm R."/>
            <person name="LaButti K."/>
            <person name="Andreopoulos B."/>
            <person name="Pangilinan J."/>
            <person name="Nolan M."/>
            <person name="Tritt A."/>
            <person name="Clum A."/>
            <person name="Lipzen A."/>
            <person name="Daum C."/>
            <person name="Barry K."/>
            <person name="Grigoriev I.V."/>
            <person name="Vilgalys R."/>
        </authorList>
    </citation>
    <scope>NUCLEOTIDE SEQUENCE</scope>
    <source>
        <strain evidence="2">PMI_201</strain>
    </source>
</reference>
<organism evidence="2 3">
    <name type="scientific">Talaromyces proteolyticus</name>
    <dbReference type="NCBI Taxonomy" id="1131652"/>
    <lineage>
        <taxon>Eukaryota</taxon>
        <taxon>Fungi</taxon>
        <taxon>Dikarya</taxon>
        <taxon>Ascomycota</taxon>
        <taxon>Pezizomycotina</taxon>
        <taxon>Eurotiomycetes</taxon>
        <taxon>Eurotiomycetidae</taxon>
        <taxon>Eurotiales</taxon>
        <taxon>Trichocomaceae</taxon>
        <taxon>Talaromyces</taxon>
        <taxon>Talaromyces sect. Bacilispori</taxon>
    </lineage>
</organism>
<comment type="caution">
    <text evidence="2">The sequence shown here is derived from an EMBL/GenBank/DDBJ whole genome shotgun (WGS) entry which is preliminary data.</text>
</comment>
<dbReference type="RefSeq" id="XP_046076342.1">
    <property type="nucleotide sequence ID" value="XM_046215094.1"/>
</dbReference>
<feature type="transmembrane region" description="Helical" evidence="1">
    <location>
        <begin position="49"/>
        <end position="70"/>
    </location>
</feature>
<proteinExistence type="predicted"/>
<gene>
    <name evidence="2" type="ORF">BGW36DRAFT_369159</name>
</gene>
<accession>A0AAD4Q4P4</accession>
<keyword evidence="1" id="KW-0812">Transmembrane</keyword>
<dbReference type="GeneID" id="70245381"/>
<dbReference type="EMBL" id="JAJTJA010000002">
    <property type="protein sequence ID" value="KAH8703324.1"/>
    <property type="molecule type" value="Genomic_DNA"/>
</dbReference>